<reference evidence="6 7" key="1">
    <citation type="submission" date="2019-06" db="EMBL/GenBank/DDBJ databases">
        <title>Whole genome shotgun sequence of Streptomyces gardneri NBRC 12865.</title>
        <authorList>
            <person name="Hosoyama A."/>
            <person name="Uohara A."/>
            <person name="Ohji S."/>
            <person name="Ichikawa N."/>
        </authorList>
    </citation>
    <scope>NUCLEOTIDE SEQUENCE [LARGE SCALE GENOMIC DNA]</scope>
    <source>
        <strain evidence="6 7">NBRC 12865</strain>
    </source>
</reference>
<dbReference type="GO" id="GO:0003941">
    <property type="term" value="F:L-serine ammonia-lyase activity"/>
    <property type="evidence" value="ECO:0007669"/>
    <property type="project" value="TreeGrafter"/>
</dbReference>
<dbReference type="Gene3D" id="3.40.50.1100">
    <property type="match status" value="2"/>
</dbReference>
<dbReference type="AlphaFoldDB" id="A0A4Y3RJA7"/>
<dbReference type="EMBL" id="BJMN01000015">
    <property type="protein sequence ID" value="GEB56998.1"/>
    <property type="molecule type" value="Genomic_DNA"/>
</dbReference>
<dbReference type="PANTHER" id="PTHR48078:SF6">
    <property type="entry name" value="L-THREONINE DEHYDRATASE CATABOLIC TDCB"/>
    <property type="match status" value="1"/>
</dbReference>
<dbReference type="InterPro" id="IPR000634">
    <property type="entry name" value="Ser/Thr_deHydtase_PyrdxlP-BS"/>
</dbReference>
<dbReference type="Pfam" id="PF00291">
    <property type="entry name" value="PALP"/>
    <property type="match status" value="1"/>
</dbReference>
<evidence type="ECO:0000256" key="3">
    <source>
        <dbReference type="ARBA" id="ARBA00023239"/>
    </source>
</evidence>
<gene>
    <name evidence="6" type="primary">thrC_1</name>
    <name evidence="6" type="ORF">SGA01_26030</name>
</gene>
<dbReference type="SUPFAM" id="SSF53686">
    <property type="entry name" value="Tryptophan synthase beta subunit-like PLP-dependent enzymes"/>
    <property type="match status" value="1"/>
</dbReference>
<dbReference type="InterPro" id="IPR050147">
    <property type="entry name" value="Ser/Thr_Dehydratase"/>
</dbReference>
<comment type="caution">
    <text evidence="6">The sequence shown here is derived from an EMBL/GenBank/DDBJ whole genome shotgun (WGS) entry which is preliminary data.</text>
</comment>
<dbReference type="PANTHER" id="PTHR48078">
    <property type="entry name" value="THREONINE DEHYDRATASE, MITOCHONDRIAL-RELATED"/>
    <property type="match status" value="1"/>
</dbReference>
<dbReference type="InterPro" id="IPR001926">
    <property type="entry name" value="TrpB-like_PALP"/>
</dbReference>
<evidence type="ECO:0000256" key="2">
    <source>
        <dbReference type="ARBA" id="ARBA00022898"/>
    </source>
</evidence>
<feature type="region of interest" description="Disordered" evidence="4">
    <location>
        <begin position="1"/>
        <end position="37"/>
    </location>
</feature>
<name>A0A4Y3RJA7_9ACTN</name>
<evidence type="ECO:0000259" key="5">
    <source>
        <dbReference type="Pfam" id="PF00291"/>
    </source>
</evidence>
<dbReference type="GO" id="GO:0009097">
    <property type="term" value="P:isoleucine biosynthetic process"/>
    <property type="evidence" value="ECO:0007669"/>
    <property type="project" value="TreeGrafter"/>
</dbReference>
<keyword evidence="2" id="KW-0663">Pyridoxal phosphate</keyword>
<evidence type="ECO:0000313" key="7">
    <source>
        <dbReference type="Proteomes" id="UP000315226"/>
    </source>
</evidence>
<dbReference type="GO" id="GO:0006567">
    <property type="term" value="P:L-threonine catabolic process"/>
    <property type="evidence" value="ECO:0007669"/>
    <property type="project" value="TreeGrafter"/>
</dbReference>
<keyword evidence="7" id="KW-1185">Reference proteome</keyword>
<dbReference type="PROSITE" id="PS00165">
    <property type="entry name" value="DEHYDRATASE_SER_THR"/>
    <property type="match status" value="1"/>
</dbReference>
<keyword evidence="3" id="KW-0456">Lyase</keyword>
<sequence length="417" mass="44517">MPFGLRDPATRQPVDEQKPEPPMNAEQPPATTPDLYLYDRSGKRYSLDDPRWRGEDGSPLAVSALPGLRPEQIDTAERSLWRYHAALPVPAGRRVSLGEGCTPMIPVDWGGRRVHFKLEWFNPTSSFKDRGVSVMMSHLVAHGADRVLEDSSGNGGSAVAAYAAAAGIRAKIIVPAATSEAKILQARAYGAEIELVGGTRDEVADEAIRQSEQIPYASHNWHPMFIQGTKTIAYEMWESLGFTAPDNVVLVAGAGSNIIGCDLAFGELLDAGQIDRRPRLFVGQPEHWATIADTFNGVDPAGRGERMPTIAEGASIAHPVRLPEAVEAVRRSDGAAYAVPEAEIHAAVRALSARGLYAEPTSSVAAATLDHFIATGEIAPDETTVVVLTGAGLKSTEKMAAVFAEHGDGAQEASSAR</sequence>
<dbReference type="Proteomes" id="UP000315226">
    <property type="component" value="Unassembled WGS sequence"/>
</dbReference>
<evidence type="ECO:0000313" key="6">
    <source>
        <dbReference type="EMBL" id="GEB56998.1"/>
    </source>
</evidence>
<evidence type="ECO:0000256" key="1">
    <source>
        <dbReference type="ARBA" id="ARBA00001933"/>
    </source>
</evidence>
<dbReference type="GO" id="GO:0030170">
    <property type="term" value="F:pyridoxal phosphate binding"/>
    <property type="evidence" value="ECO:0007669"/>
    <property type="project" value="InterPro"/>
</dbReference>
<comment type="cofactor">
    <cofactor evidence="1">
        <name>pyridoxal 5'-phosphate</name>
        <dbReference type="ChEBI" id="CHEBI:597326"/>
    </cofactor>
</comment>
<dbReference type="GO" id="GO:0004794">
    <property type="term" value="F:threonine deaminase activity"/>
    <property type="evidence" value="ECO:0007669"/>
    <property type="project" value="TreeGrafter"/>
</dbReference>
<accession>A0A4Y3RJA7</accession>
<organism evidence="6 7">
    <name type="scientific">Streptomyces gardneri</name>
    <dbReference type="NCBI Taxonomy" id="66892"/>
    <lineage>
        <taxon>Bacteria</taxon>
        <taxon>Bacillati</taxon>
        <taxon>Actinomycetota</taxon>
        <taxon>Actinomycetes</taxon>
        <taxon>Kitasatosporales</taxon>
        <taxon>Streptomycetaceae</taxon>
        <taxon>Streptomyces</taxon>
    </lineage>
</organism>
<dbReference type="InterPro" id="IPR036052">
    <property type="entry name" value="TrpB-like_PALP_sf"/>
</dbReference>
<feature type="domain" description="Tryptophan synthase beta chain-like PALP" evidence="5">
    <location>
        <begin position="95"/>
        <end position="390"/>
    </location>
</feature>
<evidence type="ECO:0000256" key="4">
    <source>
        <dbReference type="SAM" id="MobiDB-lite"/>
    </source>
</evidence>
<proteinExistence type="predicted"/>
<protein>
    <submittedName>
        <fullName evidence="6">Threonine synthase</fullName>
    </submittedName>
</protein>
<dbReference type="GO" id="GO:0006565">
    <property type="term" value="P:L-serine catabolic process"/>
    <property type="evidence" value="ECO:0007669"/>
    <property type="project" value="TreeGrafter"/>
</dbReference>